<dbReference type="InParanoid" id="A0A6I8VCD7"/>
<dbReference type="InterPro" id="IPR017920">
    <property type="entry name" value="COMM"/>
</dbReference>
<dbReference type="RefSeq" id="XP_015038339.1">
    <property type="nucleotide sequence ID" value="XM_015182853.2"/>
</dbReference>
<reference evidence="3" key="2">
    <citation type="submission" date="2025-08" db="UniProtKB">
        <authorList>
            <consortium name="RefSeq"/>
        </authorList>
    </citation>
    <scope>IDENTIFICATION</scope>
    <source>
        <strain evidence="3">MV-25-SWS-2005</strain>
        <tissue evidence="3">Whole body</tissue>
    </source>
</reference>
<dbReference type="CDD" id="cd04750">
    <property type="entry name" value="Commd2"/>
    <property type="match status" value="1"/>
</dbReference>
<gene>
    <name evidence="3" type="primary">LOC4803190</name>
</gene>
<dbReference type="PANTHER" id="PTHR15857">
    <property type="entry name" value="COMM DOMAIN CONTAINING PROTEIN 2"/>
    <property type="match status" value="1"/>
</dbReference>
<dbReference type="AlphaFoldDB" id="A0A6I8VCD7"/>
<evidence type="ECO:0000259" key="1">
    <source>
        <dbReference type="PROSITE" id="PS51269"/>
    </source>
</evidence>
<proteinExistence type="predicted"/>
<evidence type="ECO:0000313" key="3">
    <source>
        <dbReference type="RefSeq" id="XP_015038339.1"/>
    </source>
</evidence>
<keyword evidence="2" id="KW-1185">Reference proteome</keyword>
<reference evidence="2" key="1">
    <citation type="submission" date="2024-06" db="UniProtKB">
        <authorList>
            <consortium name="RefSeq"/>
        </authorList>
    </citation>
    <scope>NUCLEOTIDE SEQUENCE [LARGE SCALE GENOMIC DNA]</scope>
    <source>
        <strain evidence="2">MV2-25</strain>
    </source>
</reference>
<sequence length="248" mass="28356">MTRGQTDAELNSFEMSSLRLNKQQKDHLALLQRPASDVVELCKSAFDYLINGPNASRYETLAKKYSADAVDREAVQRTVEALISLLISVTTRVGGTGVDMRAILRQTFPDLSDDVLEVLEQFVTSKRNFVEGSIKSANIRAYRLVNLDWRLEVRTASRTLLEQCSVVITMKLYLHREPKNENRELLEVDDSGRSEQELAAMQEDERRHRKDLLVQTDISSLLYMIKTLEDALSESKTRRIRNIVEGIH</sequence>
<dbReference type="ExpressionAtlas" id="A0A6I8VCD7">
    <property type="expression patterns" value="baseline"/>
</dbReference>
<dbReference type="PROSITE" id="PS51269">
    <property type="entry name" value="COMM"/>
    <property type="match status" value="1"/>
</dbReference>
<dbReference type="Bgee" id="FBgn0080146">
    <property type="expression patterns" value="Expressed in male reproductive system and 3 other cell types or tissues"/>
</dbReference>
<dbReference type="Proteomes" id="UP000001819">
    <property type="component" value="Chromosome 2"/>
</dbReference>
<feature type="domain" description="COMM" evidence="1">
    <location>
        <begin position="143"/>
        <end position="239"/>
    </location>
</feature>
<accession>A0A6I8VCD7</accession>
<organism evidence="2 3">
    <name type="scientific">Drosophila pseudoobscura pseudoobscura</name>
    <name type="common">Fruit fly</name>
    <dbReference type="NCBI Taxonomy" id="46245"/>
    <lineage>
        <taxon>Eukaryota</taxon>
        <taxon>Metazoa</taxon>
        <taxon>Ecdysozoa</taxon>
        <taxon>Arthropoda</taxon>
        <taxon>Hexapoda</taxon>
        <taxon>Insecta</taxon>
        <taxon>Pterygota</taxon>
        <taxon>Neoptera</taxon>
        <taxon>Endopterygota</taxon>
        <taxon>Diptera</taxon>
        <taxon>Brachycera</taxon>
        <taxon>Muscomorpha</taxon>
        <taxon>Ephydroidea</taxon>
        <taxon>Drosophilidae</taxon>
        <taxon>Drosophila</taxon>
        <taxon>Sophophora</taxon>
    </lineage>
</organism>
<protein>
    <submittedName>
        <fullName evidence="3">Uncharacterized protein isoform X1</fullName>
    </submittedName>
</protein>
<dbReference type="FunCoup" id="A0A6I8VCD7">
    <property type="interactions" value="534"/>
</dbReference>
<dbReference type="GeneID" id="4803190"/>
<dbReference type="InterPro" id="IPR037354">
    <property type="entry name" value="Commd2"/>
</dbReference>
<evidence type="ECO:0000313" key="2">
    <source>
        <dbReference type="Proteomes" id="UP000001819"/>
    </source>
</evidence>
<dbReference type="PANTHER" id="PTHR15857:SF0">
    <property type="entry name" value="COMM DOMAIN-CONTAINING PROTEIN 2"/>
    <property type="match status" value="1"/>
</dbReference>
<name>A0A6I8VCD7_DROPS</name>